<sequence length="50" mass="5604">MWPCPKKFGRILPAFNGEWTHCSSGDWRTCPKLSSLACTKGRRRGCSASM</sequence>
<comment type="caution">
    <text evidence="1">The sequence shown here is derived from an EMBL/GenBank/DDBJ whole genome shotgun (WGS) entry which is preliminary data.</text>
</comment>
<reference evidence="1" key="1">
    <citation type="journal article" date="2019" name="bioRxiv">
        <title>The Genome of the Zebra Mussel, Dreissena polymorpha: A Resource for Invasive Species Research.</title>
        <authorList>
            <person name="McCartney M.A."/>
            <person name="Auch B."/>
            <person name="Kono T."/>
            <person name="Mallez S."/>
            <person name="Zhang Y."/>
            <person name="Obille A."/>
            <person name="Becker A."/>
            <person name="Abrahante J.E."/>
            <person name="Garbe J."/>
            <person name="Badalamenti J.P."/>
            <person name="Herman A."/>
            <person name="Mangelson H."/>
            <person name="Liachko I."/>
            <person name="Sullivan S."/>
            <person name="Sone E.D."/>
            <person name="Koren S."/>
            <person name="Silverstein K.A.T."/>
            <person name="Beckman K.B."/>
            <person name="Gohl D.M."/>
        </authorList>
    </citation>
    <scope>NUCLEOTIDE SEQUENCE</scope>
    <source>
        <strain evidence="1">Duluth1</strain>
        <tissue evidence="1">Whole animal</tissue>
    </source>
</reference>
<dbReference type="EMBL" id="JAIWYP010000002">
    <property type="protein sequence ID" value="KAH3867922.1"/>
    <property type="molecule type" value="Genomic_DNA"/>
</dbReference>
<proteinExistence type="predicted"/>
<protein>
    <submittedName>
        <fullName evidence="1">Uncharacterized protein</fullName>
    </submittedName>
</protein>
<accession>A0A9D4LZ98</accession>
<keyword evidence="2" id="KW-1185">Reference proteome</keyword>
<reference evidence="1" key="2">
    <citation type="submission" date="2020-11" db="EMBL/GenBank/DDBJ databases">
        <authorList>
            <person name="McCartney M.A."/>
            <person name="Auch B."/>
            <person name="Kono T."/>
            <person name="Mallez S."/>
            <person name="Becker A."/>
            <person name="Gohl D.M."/>
            <person name="Silverstein K.A.T."/>
            <person name="Koren S."/>
            <person name="Bechman K.B."/>
            <person name="Herman A."/>
            <person name="Abrahante J.E."/>
            <person name="Garbe J."/>
        </authorList>
    </citation>
    <scope>NUCLEOTIDE SEQUENCE</scope>
    <source>
        <strain evidence="1">Duluth1</strain>
        <tissue evidence="1">Whole animal</tissue>
    </source>
</reference>
<evidence type="ECO:0000313" key="2">
    <source>
        <dbReference type="Proteomes" id="UP000828390"/>
    </source>
</evidence>
<dbReference type="Proteomes" id="UP000828390">
    <property type="component" value="Unassembled WGS sequence"/>
</dbReference>
<dbReference type="AlphaFoldDB" id="A0A9D4LZ98"/>
<organism evidence="1 2">
    <name type="scientific">Dreissena polymorpha</name>
    <name type="common">Zebra mussel</name>
    <name type="synonym">Mytilus polymorpha</name>
    <dbReference type="NCBI Taxonomy" id="45954"/>
    <lineage>
        <taxon>Eukaryota</taxon>
        <taxon>Metazoa</taxon>
        <taxon>Spiralia</taxon>
        <taxon>Lophotrochozoa</taxon>
        <taxon>Mollusca</taxon>
        <taxon>Bivalvia</taxon>
        <taxon>Autobranchia</taxon>
        <taxon>Heteroconchia</taxon>
        <taxon>Euheterodonta</taxon>
        <taxon>Imparidentia</taxon>
        <taxon>Neoheterodontei</taxon>
        <taxon>Myida</taxon>
        <taxon>Dreissenoidea</taxon>
        <taxon>Dreissenidae</taxon>
        <taxon>Dreissena</taxon>
    </lineage>
</organism>
<name>A0A9D4LZ98_DREPO</name>
<evidence type="ECO:0000313" key="1">
    <source>
        <dbReference type="EMBL" id="KAH3867922.1"/>
    </source>
</evidence>
<gene>
    <name evidence="1" type="ORF">DPMN_031059</name>
</gene>